<dbReference type="PROSITE" id="PS50088">
    <property type="entry name" value="ANK_REPEAT"/>
    <property type="match status" value="4"/>
</dbReference>
<dbReference type="PANTHER" id="PTHR24173:SF61">
    <property type="entry name" value="ANKYRIN 2"/>
    <property type="match status" value="1"/>
</dbReference>
<keyword evidence="2 3" id="KW-0040">ANK repeat</keyword>
<reference evidence="4" key="2">
    <citation type="journal article" date="2023" name="IMA Fungus">
        <title>Comparative genomic study of the Penicillium genus elucidates a diverse pangenome and 15 lateral gene transfer events.</title>
        <authorList>
            <person name="Petersen C."/>
            <person name="Sorensen T."/>
            <person name="Nielsen M.R."/>
            <person name="Sondergaard T.E."/>
            <person name="Sorensen J.L."/>
            <person name="Fitzpatrick D.A."/>
            <person name="Frisvad J.C."/>
            <person name="Nielsen K.L."/>
        </authorList>
    </citation>
    <scope>NUCLEOTIDE SEQUENCE</scope>
    <source>
        <strain evidence="4">IBT 29677</strain>
    </source>
</reference>
<dbReference type="AlphaFoldDB" id="A0A9W9VNK3"/>
<dbReference type="PRINTS" id="PR01415">
    <property type="entry name" value="ANKYRIN"/>
</dbReference>
<feature type="repeat" description="ANK" evidence="3">
    <location>
        <begin position="268"/>
        <end position="300"/>
    </location>
</feature>
<dbReference type="PROSITE" id="PS50297">
    <property type="entry name" value="ANK_REP_REGION"/>
    <property type="match status" value="4"/>
</dbReference>
<dbReference type="GeneID" id="81372555"/>
<dbReference type="Pfam" id="PF12796">
    <property type="entry name" value="Ank_2"/>
    <property type="match status" value="2"/>
</dbReference>
<evidence type="ECO:0000313" key="5">
    <source>
        <dbReference type="Proteomes" id="UP001147747"/>
    </source>
</evidence>
<keyword evidence="1" id="KW-0677">Repeat</keyword>
<organism evidence="4 5">
    <name type="scientific">Penicillium cosmopolitanum</name>
    <dbReference type="NCBI Taxonomy" id="1131564"/>
    <lineage>
        <taxon>Eukaryota</taxon>
        <taxon>Fungi</taxon>
        <taxon>Dikarya</taxon>
        <taxon>Ascomycota</taxon>
        <taxon>Pezizomycotina</taxon>
        <taxon>Eurotiomycetes</taxon>
        <taxon>Eurotiomycetidae</taxon>
        <taxon>Eurotiales</taxon>
        <taxon>Aspergillaceae</taxon>
        <taxon>Penicillium</taxon>
    </lineage>
</organism>
<dbReference type="Proteomes" id="UP001147747">
    <property type="component" value="Unassembled WGS sequence"/>
</dbReference>
<feature type="repeat" description="ANK" evidence="3">
    <location>
        <begin position="166"/>
        <end position="198"/>
    </location>
</feature>
<feature type="repeat" description="ANK" evidence="3">
    <location>
        <begin position="233"/>
        <end position="267"/>
    </location>
</feature>
<dbReference type="SUPFAM" id="SSF48403">
    <property type="entry name" value="Ankyrin repeat"/>
    <property type="match status" value="2"/>
</dbReference>
<dbReference type="InterPro" id="IPR002110">
    <property type="entry name" value="Ankyrin_rpt"/>
</dbReference>
<dbReference type="EMBL" id="JAPZBU010000009">
    <property type="protein sequence ID" value="KAJ5386397.1"/>
    <property type="molecule type" value="Genomic_DNA"/>
</dbReference>
<feature type="repeat" description="ANK" evidence="3">
    <location>
        <begin position="301"/>
        <end position="327"/>
    </location>
</feature>
<dbReference type="InterPro" id="IPR036770">
    <property type="entry name" value="Ankyrin_rpt-contain_sf"/>
</dbReference>
<proteinExistence type="predicted"/>
<evidence type="ECO:0000313" key="4">
    <source>
        <dbReference type="EMBL" id="KAJ5386397.1"/>
    </source>
</evidence>
<name>A0A9W9VNK3_9EURO</name>
<reference evidence="4" key="1">
    <citation type="submission" date="2022-12" db="EMBL/GenBank/DDBJ databases">
        <authorList>
            <person name="Petersen C."/>
        </authorList>
    </citation>
    <scope>NUCLEOTIDE SEQUENCE</scope>
    <source>
        <strain evidence="4">IBT 29677</strain>
    </source>
</reference>
<gene>
    <name evidence="4" type="ORF">N7509_008938</name>
</gene>
<keyword evidence="5" id="KW-1185">Reference proteome</keyword>
<dbReference type="Gene3D" id="1.25.40.20">
    <property type="entry name" value="Ankyrin repeat-containing domain"/>
    <property type="match status" value="3"/>
</dbReference>
<evidence type="ECO:0000256" key="1">
    <source>
        <dbReference type="ARBA" id="ARBA00022737"/>
    </source>
</evidence>
<dbReference type="RefSeq" id="XP_056484195.1">
    <property type="nucleotide sequence ID" value="XM_056633575.1"/>
</dbReference>
<protein>
    <submittedName>
        <fullName evidence="4">Uncharacterized protein</fullName>
    </submittedName>
</protein>
<accession>A0A9W9VNK3</accession>
<dbReference type="PANTHER" id="PTHR24173">
    <property type="entry name" value="ANKYRIN REPEAT CONTAINING"/>
    <property type="match status" value="1"/>
</dbReference>
<dbReference type="OrthoDB" id="341259at2759"/>
<evidence type="ECO:0000256" key="3">
    <source>
        <dbReference type="PROSITE-ProRule" id="PRU00023"/>
    </source>
</evidence>
<comment type="caution">
    <text evidence="4">The sequence shown here is derived from an EMBL/GenBank/DDBJ whole genome shotgun (WGS) entry which is preliminary data.</text>
</comment>
<evidence type="ECO:0000256" key="2">
    <source>
        <dbReference type="ARBA" id="ARBA00023043"/>
    </source>
</evidence>
<dbReference type="SMART" id="SM00248">
    <property type="entry name" value="ANK"/>
    <property type="match status" value="7"/>
</dbReference>
<sequence>MNNSDIAVLARASRFFYALLNPVLYAKDARSGSRALVFAAENGLMRTAQLSLYKGANADAKEGYPLVKALENRNIDMLRLLLDAGADPNGRYWRNTSALLWFLRPKDRMLFNIPALHEDRTQKNGSDLARRRCMEHRRKLSKAPLLTFMLNHESSHRIDVTTPGPRGSTPLHYAAYFDYHEVAERLIQLGADVDATDYDLKTPLFNAVLNHSIRTAEVLLNHGAIVDVRPGIDSSTPLHHTISYGIPNNRMAALLLESGADILTPDRLGNTPLHEAASSGDFHTAHRLLERHVEIEPLNHQGETPIQIAATRKHMTIVQLLLQHDPDPVCRGLFQNLDLKNYGQPQALPLLAQKQLNGQLLAAIT</sequence>